<gene>
    <name evidence="2" type="ORF">ACFSJ0_26895</name>
</gene>
<feature type="region of interest" description="Disordered" evidence="1">
    <location>
        <begin position="150"/>
        <end position="186"/>
    </location>
</feature>
<feature type="region of interest" description="Disordered" evidence="1">
    <location>
        <begin position="47"/>
        <end position="73"/>
    </location>
</feature>
<reference evidence="3" key="1">
    <citation type="journal article" date="2019" name="Int. J. Syst. Evol. Microbiol.">
        <title>The Global Catalogue of Microorganisms (GCM) 10K type strain sequencing project: providing services to taxonomists for standard genome sequencing and annotation.</title>
        <authorList>
            <consortium name="The Broad Institute Genomics Platform"/>
            <consortium name="The Broad Institute Genome Sequencing Center for Infectious Disease"/>
            <person name="Wu L."/>
            <person name="Ma J."/>
        </authorList>
    </citation>
    <scope>NUCLEOTIDE SEQUENCE [LARGE SCALE GENOMIC DNA]</scope>
    <source>
        <strain evidence="3">CGMCC 1.15399</strain>
    </source>
</reference>
<dbReference type="EMBL" id="JBHUCM010000019">
    <property type="protein sequence ID" value="MFD1540712.1"/>
    <property type="molecule type" value="Genomic_DNA"/>
</dbReference>
<dbReference type="RefSeq" id="WP_219527138.1">
    <property type="nucleotide sequence ID" value="NZ_JAHKRM010000001.1"/>
</dbReference>
<protein>
    <submittedName>
        <fullName evidence="2">Uncharacterized protein</fullName>
    </submittedName>
</protein>
<dbReference type="Proteomes" id="UP001597097">
    <property type="component" value="Unassembled WGS sequence"/>
</dbReference>
<sequence length="186" mass="19832">MSPSSPARQPLSDDSIDQLLRSVADAAEQAATDHAAAVRHYRDLSTAAESTAAESTAAERMREQDPASGRPIGGLRLDPLASLTVQRVLLAESLADEYEEAAQKFIAWWVDLAVCAVLALLTDVPLTRGRAAAGDPSSCMEPDELVCLPPVPRTNVSSPRSPSAWTSAGPRKGSRWVARRSRRSSG</sequence>
<feature type="compositionally biased region" description="Polar residues" evidence="1">
    <location>
        <begin position="154"/>
        <end position="166"/>
    </location>
</feature>
<keyword evidence="3" id="KW-1185">Reference proteome</keyword>
<accession>A0ABW4GHW0</accession>
<proteinExistence type="predicted"/>
<feature type="compositionally biased region" description="Low complexity" evidence="1">
    <location>
        <begin position="47"/>
        <end position="56"/>
    </location>
</feature>
<feature type="compositionally biased region" description="Basic residues" evidence="1">
    <location>
        <begin position="172"/>
        <end position="186"/>
    </location>
</feature>
<evidence type="ECO:0000313" key="2">
    <source>
        <dbReference type="EMBL" id="MFD1540712.1"/>
    </source>
</evidence>
<comment type="caution">
    <text evidence="2">The sequence shown here is derived from an EMBL/GenBank/DDBJ whole genome shotgun (WGS) entry which is preliminary data.</text>
</comment>
<name>A0ABW4GHW0_9ACTN</name>
<evidence type="ECO:0000256" key="1">
    <source>
        <dbReference type="SAM" id="MobiDB-lite"/>
    </source>
</evidence>
<evidence type="ECO:0000313" key="3">
    <source>
        <dbReference type="Proteomes" id="UP001597097"/>
    </source>
</evidence>
<organism evidence="2 3">
    <name type="scientific">Nonomuraea guangzhouensis</name>
    <dbReference type="NCBI Taxonomy" id="1291555"/>
    <lineage>
        <taxon>Bacteria</taxon>
        <taxon>Bacillati</taxon>
        <taxon>Actinomycetota</taxon>
        <taxon>Actinomycetes</taxon>
        <taxon>Streptosporangiales</taxon>
        <taxon>Streptosporangiaceae</taxon>
        <taxon>Nonomuraea</taxon>
    </lineage>
</organism>